<dbReference type="Proteomes" id="UP000001258">
    <property type="component" value="Chromosome"/>
</dbReference>
<accession>Q9K8F2</accession>
<dbReference type="AlphaFoldDB" id="Q9K8F2"/>
<evidence type="ECO:0000313" key="2">
    <source>
        <dbReference type="Proteomes" id="UP000001258"/>
    </source>
</evidence>
<dbReference type="SMR" id="Q9K8F2"/>
<proteinExistence type="predicted"/>
<organism evidence="1 2">
    <name type="scientific">Halalkalibacterium halodurans (strain ATCC BAA-125 / DSM 18197 / FERM 7344 / JCM 9153 / C-125)</name>
    <name type="common">Bacillus halodurans</name>
    <dbReference type="NCBI Taxonomy" id="272558"/>
    <lineage>
        <taxon>Bacteria</taxon>
        <taxon>Bacillati</taxon>
        <taxon>Bacillota</taxon>
        <taxon>Bacilli</taxon>
        <taxon>Bacillales</taxon>
        <taxon>Bacillaceae</taxon>
        <taxon>Halalkalibacterium (ex Joshi et al. 2022)</taxon>
    </lineage>
</organism>
<dbReference type="SUPFAM" id="SSF48452">
    <property type="entry name" value="TPR-like"/>
    <property type="match status" value="1"/>
</dbReference>
<gene>
    <name evidence="1" type="ordered locus">BH3054</name>
</gene>
<evidence type="ECO:0000313" key="1">
    <source>
        <dbReference type="EMBL" id="BAB06773.1"/>
    </source>
</evidence>
<dbReference type="SUPFAM" id="SSF116965">
    <property type="entry name" value="Hypothetical protein MPN330"/>
    <property type="match status" value="1"/>
</dbReference>
<sequence>MERYNTMSGKKTESSDNIVLYPGLVKRLIEKGMEALKEKDAKKALTMFEQAEQYDAEPSQILFGKALCYVELGKLDDAVLLTDQMLRNDIGNYYDILQIHLSLLVQLGRYDEVVEMLDVVLAEDRLPAKHAESFYQLLHFSRQMVEDSPTYIKEPLSEELDLKETYDDINERDSLEQWHFLQQMRKHNNPADIRTLLSFVESESNDPALRSYALHMLTMHKVEKRVRIRKFDQEAEVIPVELNADEQQRFGNAVVEQLEARLAVENPSLFKMAEQLWWQFLYALYPFTPKPEQKDLWAGAVHVAVHESNGLPFDEEEIAGMYNCRVQQMLEKGEEIHFVETETFQGISGHSFR</sequence>
<dbReference type="InterPro" id="IPR011990">
    <property type="entry name" value="TPR-like_helical_dom_sf"/>
</dbReference>
<dbReference type="eggNOG" id="COG3118">
    <property type="taxonomic scope" value="Bacteria"/>
</dbReference>
<name>Q9K8F2_HALH5</name>
<dbReference type="STRING" id="272558.gene:10728964"/>
<dbReference type="RefSeq" id="WP_010899198.1">
    <property type="nucleotide sequence ID" value="NC_002570.2"/>
</dbReference>
<reference evidence="1 2" key="1">
    <citation type="journal article" date="2000" name="Nucleic Acids Res.">
        <title>Complete genome sequence of the alkaliphilic bacterium Bacillus halodurans and genomic sequence comparison with Bacillus subtilis.</title>
        <authorList>
            <person name="Takami H."/>
            <person name="Nakasone K."/>
            <person name="Takaki Y."/>
            <person name="Maeno G."/>
            <person name="Sasaki R."/>
            <person name="Masui N."/>
            <person name="Fuji F."/>
            <person name="Hirama C."/>
            <person name="Nakamura Y."/>
            <person name="Ogasawara N."/>
            <person name="Kuhara S."/>
            <person name="Horikoshi K."/>
        </authorList>
    </citation>
    <scope>NUCLEOTIDE SEQUENCE [LARGE SCALE GENOMIC DNA]</scope>
    <source>
        <strain evidence="2">ATCC BAA-125 / DSM 18197 / FERM 7344 / JCM 9153 / C-125</strain>
    </source>
</reference>
<keyword evidence="2" id="KW-1185">Reference proteome</keyword>
<dbReference type="PIR" id="F84031">
    <property type="entry name" value="F84031"/>
</dbReference>
<dbReference type="InterPro" id="IPR024503">
    <property type="entry name" value="DUF3196"/>
</dbReference>
<dbReference type="HOGENOM" id="CLU_069995_0_0_9"/>
<dbReference type="Gene3D" id="1.25.40.10">
    <property type="entry name" value="Tetratricopeptide repeat domain"/>
    <property type="match status" value="1"/>
</dbReference>
<dbReference type="KEGG" id="bha:BH3054"/>
<dbReference type="DNASU" id="890589"/>
<dbReference type="Pfam" id="PF11428">
    <property type="entry name" value="DUF3196"/>
    <property type="match status" value="1"/>
</dbReference>
<protein>
    <submittedName>
        <fullName evidence="1">BH3054 protein</fullName>
    </submittedName>
</protein>
<dbReference type="EMBL" id="BA000004">
    <property type="protein sequence ID" value="BAB06773.1"/>
    <property type="molecule type" value="Genomic_DNA"/>
</dbReference>